<reference evidence="3 4" key="1">
    <citation type="journal article" date="2014" name="Int. J. Syst. Evol. Microbiol.">
        <title>Complete genome sequence of Corynebacterium casei LMG S-19264T (=DSM 44701T), isolated from a smear-ripened cheese.</title>
        <authorList>
            <consortium name="US DOE Joint Genome Institute (JGI-PGF)"/>
            <person name="Walter F."/>
            <person name="Albersmeier A."/>
            <person name="Kalinowski J."/>
            <person name="Ruckert C."/>
        </authorList>
    </citation>
    <scope>NUCLEOTIDE SEQUENCE [LARGE SCALE GENOMIC DNA]</scope>
    <source>
        <strain evidence="3 4">NBRC 110095</strain>
    </source>
</reference>
<dbReference type="SUPFAM" id="SSF54197">
    <property type="entry name" value="HIT-like"/>
    <property type="match status" value="1"/>
</dbReference>
<keyword evidence="4" id="KW-1185">Reference proteome</keyword>
<dbReference type="AlphaFoldDB" id="A0AA37T3U9"/>
<dbReference type="Pfam" id="PF01230">
    <property type="entry name" value="HIT"/>
    <property type="match status" value="1"/>
</dbReference>
<dbReference type="Proteomes" id="UP001156870">
    <property type="component" value="Unassembled WGS sequence"/>
</dbReference>
<accession>A0AA37T3U9</accession>
<evidence type="ECO:0000259" key="2">
    <source>
        <dbReference type="PROSITE" id="PS51084"/>
    </source>
</evidence>
<gene>
    <name evidence="3" type="ORF">GCM10007877_07650</name>
</gene>
<dbReference type="InterPro" id="IPR036265">
    <property type="entry name" value="HIT-like_sf"/>
</dbReference>
<organism evidence="3 4">
    <name type="scientific">Marinibactrum halimedae</name>
    <dbReference type="NCBI Taxonomy" id="1444977"/>
    <lineage>
        <taxon>Bacteria</taxon>
        <taxon>Pseudomonadati</taxon>
        <taxon>Pseudomonadota</taxon>
        <taxon>Gammaproteobacteria</taxon>
        <taxon>Cellvibrionales</taxon>
        <taxon>Cellvibrionaceae</taxon>
        <taxon>Marinibactrum</taxon>
    </lineage>
</organism>
<proteinExistence type="predicted"/>
<comment type="caution">
    <text evidence="1">Lacks conserved residue(s) required for the propagation of feature annotation.</text>
</comment>
<evidence type="ECO:0000313" key="3">
    <source>
        <dbReference type="EMBL" id="GLS25051.1"/>
    </source>
</evidence>
<name>A0AA37T3U9_9GAMM</name>
<evidence type="ECO:0000256" key="1">
    <source>
        <dbReference type="PROSITE-ProRule" id="PRU00464"/>
    </source>
</evidence>
<dbReference type="PIRSF" id="PIRSF000714">
    <property type="entry name" value="HIT"/>
    <property type="match status" value="1"/>
</dbReference>
<dbReference type="Gene3D" id="3.30.428.10">
    <property type="entry name" value="HIT-like"/>
    <property type="match status" value="1"/>
</dbReference>
<dbReference type="RefSeq" id="WP_232592700.1">
    <property type="nucleotide sequence ID" value="NZ_BSPD01000021.1"/>
</dbReference>
<dbReference type="InterPro" id="IPR011146">
    <property type="entry name" value="HIT-like"/>
</dbReference>
<evidence type="ECO:0000313" key="4">
    <source>
        <dbReference type="Proteomes" id="UP001156870"/>
    </source>
</evidence>
<dbReference type="EMBL" id="BSPD01000021">
    <property type="protein sequence ID" value="GLS25051.1"/>
    <property type="molecule type" value="Genomic_DNA"/>
</dbReference>
<feature type="domain" description="HIT" evidence="2">
    <location>
        <begin position="1"/>
        <end position="103"/>
    </location>
</feature>
<dbReference type="PROSITE" id="PS51084">
    <property type="entry name" value="HIT_2"/>
    <property type="match status" value="1"/>
</dbReference>
<sequence>MFTLHPTLEKDTVILGHFPLSLVLLSKDSRYPWCILVPQRSNVRDIHHLDSEDRRQLMEESCYLAESMVSMFAPDKMNVAALGNQVPQLHLHHIARFKDDAAWPNPVWGAHPPLAYSDEELNNRVSRLRSALAGQEFIVSDVAPEPSTQFNQTIET</sequence>
<dbReference type="InterPro" id="IPR026026">
    <property type="entry name" value="HIT_Hint"/>
</dbReference>
<dbReference type="GO" id="GO:0003824">
    <property type="term" value="F:catalytic activity"/>
    <property type="evidence" value="ECO:0007669"/>
    <property type="project" value="InterPro"/>
</dbReference>
<protein>
    <submittedName>
        <fullName evidence="3">Histidine triad protein</fullName>
    </submittedName>
</protein>
<comment type="caution">
    <text evidence="3">The sequence shown here is derived from an EMBL/GenBank/DDBJ whole genome shotgun (WGS) entry which is preliminary data.</text>
</comment>